<sequence>MIQDVWNTGFVANVEITNNGDTPITGWSVSWQFTRDRIEHAWNAQIEGSGPGAVTASNLDWNRVILPGEKVVFGFVGALGAPNGEPEMPAITGTPCQ</sequence>
<dbReference type="SMART" id="SM00637">
    <property type="entry name" value="CBD_II"/>
    <property type="match status" value="1"/>
</dbReference>
<dbReference type="AlphaFoldDB" id="A0A8A4TQN0"/>
<reference evidence="2" key="1">
    <citation type="submission" date="2021-03" db="EMBL/GenBank/DDBJ databases">
        <title>Acanthopleuribacteraceae sp. M133.</title>
        <authorList>
            <person name="Wang G."/>
        </authorList>
    </citation>
    <scope>NUCLEOTIDE SEQUENCE</scope>
    <source>
        <strain evidence="2">M133</strain>
    </source>
</reference>
<proteinExistence type="predicted"/>
<feature type="domain" description="CBM2" evidence="1">
    <location>
        <begin position="1"/>
        <end position="97"/>
    </location>
</feature>
<dbReference type="Proteomes" id="UP000663929">
    <property type="component" value="Chromosome"/>
</dbReference>
<dbReference type="InterPro" id="IPR012291">
    <property type="entry name" value="CBM2_carb-bd_dom_sf"/>
</dbReference>
<evidence type="ECO:0000313" key="3">
    <source>
        <dbReference type="Proteomes" id="UP000663929"/>
    </source>
</evidence>
<evidence type="ECO:0000259" key="1">
    <source>
        <dbReference type="PROSITE" id="PS51173"/>
    </source>
</evidence>
<dbReference type="KEGG" id="scor:J3U87_05175"/>
<keyword evidence="3" id="KW-1185">Reference proteome</keyword>
<dbReference type="SUPFAM" id="SSF49384">
    <property type="entry name" value="Carbohydrate-binding domain"/>
    <property type="match status" value="1"/>
</dbReference>
<dbReference type="EMBL" id="CP071793">
    <property type="protein sequence ID" value="QTD51843.1"/>
    <property type="molecule type" value="Genomic_DNA"/>
</dbReference>
<dbReference type="InterPro" id="IPR001919">
    <property type="entry name" value="CBD2"/>
</dbReference>
<name>A0A8A4TQN0_SULCO</name>
<organism evidence="2 3">
    <name type="scientific">Sulfidibacter corallicola</name>
    <dbReference type="NCBI Taxonomy" id="2818388"/>
    <lineage>
        <taxon>Bacteria</taxon>
        <taxon>Pseudomonadati</taxon>
        <taxon>Acidobacteriota</taxon>
        <taxon>Holophagae</taxon>
        <taxon>Acanthopleuribacterales</taxon>
        <taxon>Acanthopleuribacteraceae</taxon>
        <taxon>Sulfidibacter</taxon>
    </lineage>
</organism>
<dbReference type="GO" id="GO:0030247">
    <property type="term" value="F:polysaccharide binding"/>
    <property type="evidence" value="ECO:0007669"/>
    <property type="project" value="UniProtKB-UniRule"/>
</dbReference>
<dbReference type="GO" id="GO:0004553">
    <property type="term" value="F:hydrolase activity, hydrolyzing O-glycosyl compounds"/>
    <property type="evidence" value="ECO:0007669"/>
    <property type="project" value="InterPro"/>
</dbReference>
<dbReference type="Pfam" id="PF00553">
    <property type="entry name" value="CBM_2"/>
    <property type="match status" value="1"/>
</dbReference>
<evidence type="ECO:0000313" key="2">
    <source>
        <dbReference type="EMBL" id="QTD51843.1"/>
    </source>
</evidence>
<dbReference type="InterPro" id="IPR008965">
    <property type="entry name" value="CBM2/CBM3_carb-bd_dom_sf"/>
</dbReference>
<accession>A0A8A4TQN0</accession>
<gene>
    <name evidence="2" type="ORF">J3U87_05175</name>
</gene>
<dbReference type="Gene3D" id="2.60.40.290">
    <property type="match status" value="1"/>
</dbReference>
<dbReference type="PROSITE" id="PS51173">
    <property type="entry name" value="CBM2"/>
    <property type="match status" value="1"/>
</dbReference>
<protein>
    <submittedName>
        <fullName evidence="2">Cellulose binding domain-containing protein</fullName>
    </submittedName>
</protein>
<dbReference type="RefSeq" id="WP_237381962.1">
    <property type="nucleotide sequence ID" value="NZ_CP071793.1"/>
</dbReference>
<dbReference type="GO" id="GO:0005975">
    <property type="term" value="P:carbohydrate metabolic process"/>
    <property type="evidence" value="ECO:0007669"/>
    <property type="project" value="InterPro"/>
</dbReference>